<evidence type="ECO:0000256" key="2">
    <source>
        <dbReference type="SAM" id="SignalP"/>
    </source>
</evidence>
<dbReference type="GO" id="GO:0015706">
    <property type="term" value="P:nitrate transmembrane transport"/>
    <property type="evidence" value="ECO:0007669"/>
    <property type="project" value="InterPro"/>
</dbReference>
<dbReference type="GO" id="GO:0010167">
    <property type="term" value="P:response to nitrate"/>
    <property type="evidence" value="ECO:0007669"/>
    <property type="project" value="InterPro"/>
</dbReference>
<reference evidence="3" key="1">
    <citation type="submission" date="2014-05" db="EMBL/GenBank/DDBJ databases">
        <title>The transcriptome of the halophilic microalga Tetraselmis sp. GSL018 isolated from the Great Salt Lake, Utah.</title>
        <authorList>
            <person name="Jinkerson R.E."/>
            <person name="D'Adamo S."/>
            <person name="Posewitz M.C."/>
        </authorList>
    </citation>
    <scope>NUCLEOTIDE SEQUENCE</scope>
    <source>
        <strain evidence="3">GSL018</strain>
    </source>
</reference>
<dbReference type="EMBL" id="GBEZ01008957">
    <property type="protein sequence ID" value="JAC76608.1"/>
    <property type="molecule type" value="Transcribed_RNA"/>
</dbReference>
<keyword evidence="1" id="KW-0472">Membrane</keyword>
<dbReference type="Pfam" id="PF16974">
    <property type="entry name" value="NAR2"/>
    <property type="match status" value="1"/>
</dbReference>
<name>A0A061RXG8_9CHLO</name>
<organism evidence="3">
    <name type="scientific">Tetraselmis sp. GSL018</name>
    <dbReference type="NCBI Taxonomy" id="582737"/>
    <lineage>
        <taxon>Eukaryota</taxon>
        <taxon>Viridiplantae</taxon>
        <taxon>Chlorophyta</taxon>
        <taxon>core chlorophytes</taxon>
        <taxon>Chlorodendrophyceae</taxon>
        <taxon>Chlorodendrales</taxon>
        <taxon>Chlorodendraceae</taxon>
        <taxon>Tetraselmis</taxon>
    </lineage>
</organism>
<proteinExistence type="predicted"/>
<keyword evidence="1" id="KW-0812">Transmembrane</keyword>
<sequence>MTMLWNTLIFLVSYSVVRMTRGSELSLLRAPDGYNAYNISFSLYVDGQEKPQRNCQAYDDSFPEACLTAQGKVSWDTGDSINIRYLALNISSKATAVEFRLCYAERETVDRPWRRIGSTVQENLKGQCQYFIAEPKNLTAGEINYPVPSILPDAVFFIRSFVICGQDDENKPLYCGIGQSAPQYPYLIRGVKMNTTPKSLVAAVVICACLGPTLLIGYILY</sequence>
<feature type="non-terminal residue" evidence="3">
    <location>
        <position position="221"/>
    </location>
</feature>
<gene>
    <name evidence="3" type="ORF">TSPGSL018_19726</name>
</gene>
<evidence type="ECO:0000256" key="1">
    <source>
        <dbReference type="SAM" id="Phobius"/>
    </source>
</evidence>
<accession>A0A061RXG8</accession>
<keyword evidence="2" id="KW-0732">Signal</keyword>
<feature type="signal peptide" evidence="2">
    <location>
        <begin position="1"/>
        <end position="22"/>
    </location>
</feature>
<dbReference type="AlphaFoldDB" id="A0A061RXG8"/>
<dbReference type="InterPro" id="IPR016605">
    <property type="entry name" value="Transptr_NO3_Nar2"/>
</dbReference>
<evidence type="ECO:0000313" key="3">
    <source>
        <dbReference type="EMBL" id="JAC76608.1"/>
    </source>
</evidence>
<feature type="chain" id="PRO_5001610847" evidence="2">
    <location>
        <begin position="23"/>
        <end position="221"/>
    </location>
</feature>
<protein>
    <submittedName>
        <fullName evidence="3">Uncharacterized protein</fullName>
    </submittedName>
</protein>
<feature type="transmembrane region" description="Helical" evidence="1">
    <location>
        <begin position="200"/>
        <end position="220"/>
    </location>
</feature>
<keyword evidence="1" id="KW-1133">Transmembrane helix</keyword>